<feature type="compositionally biased region" description="Polar residues" evidence="1">
    <location>
        <begin position="68"/>
        <end position="78"/>
    </location>
</feature>
<sequence>MAEQERKKEELVAEQERRKSEMDFELQKLELQLEVKKMEFRKTVHSREFSSKPYAPKRSSLDNRFEKTNQAGSTSSFSRGDKLKTADRSKR</sequence>
<protein>
    <submittedName>
        <fullName evidence="2">Uncharacterized protein</fullName>
    </submittedName>
</protein>
<feature type="compositionally biased region" description="Basic and acidic residues" evidence="1">
    <location>
        <begin position="79"/>
        <end position="91"/>
    </location>
</feature>
<gene>
    <name evidence="2" type="ORF">NPIL_484921</name>
</gene>
<evidence type="ECO:0000313" key="2">
    <source>
        <dbReference type="EMBL" id="GFT82773.1"/>
    </source>
</evidence>
<dbReference type="EMBL" id="BMAW01072403">
    <property type="protein sequence ID" value="GFT82773.1"/>
    <property type="molecule type" value="Genomic_DNA"/>
</dbReference>
<accession>A0A8X6U5B0</accession>
<keyword evidence="3" id="KW-1185">Reference proteome</keyword>
<feature type="region of interest" description="Disordered" evidence="1">
    <location>
        <begin position="44"/>
        <end position="91"/>
    </location>
</feature>
<proteinExistence type="predicted"/>
<dbReference type="AlphaFoldDB" id="A0A8X6U5B0"/>
<organism evidence="2 3">
    <name type="scientific">Nephila pilipes</name>
    <name type="common">Giant wood spider</name>
    <name type="synonym">Nephila maculata</name>
    <dbReference type="NCBI Taxonomy" id="299642"/>
    <lineage>
        <taxon>Eukaryota</taxon>
        <taxon>Metazoa</taxon>
        <taxon>Ecdysozoa</taxon>
        <taxon>Arthropoda</taxon>
        <taxon>Chelicerata</taxon>
        <taxon>Arachnida</taxon>
        <taxon>Araneae</taxon>
        <taxon>Araneomorphae</taxon>
        <taxon>Entelegynae</taxon>
        <taxon>Araneoidea</taxon>
        <taxon>Nephilidae</taxon>
        <taxon>Nephila</taxon>
    </lineage>
</organism>
<feature type="region of interest" description="Disordered" evidence="1">
    <location>
        <begin position="1"/>
        <end position="21"/>
    </location>
</feature>
<comment type="caution">
    <text evidence="2">The sequence shown here is derived from an EMBL/GenBank/DDBJ whole genome shotgun (WGS) entry which is preliminary data.</text>
</comment>
<evidence type="ECO:0000313" key="3">
    <source>
        <dbReference type="Proteomes" id="UP000887013"/>
    </source>
</evidence>
<reference evidence="2" key="1">
    <citation type="submission" date="2020-08" db="EMBL/GenBank/DDBJ databases">
        <title>Multicomponent nature underlies the extraordinary mechanical properties of spider dragline silk.</title>
        <authorList>
            <person name="Kono N."/>
            <person name="Nakamura H."/>
            <person name="Mori M."/>
            <person name="Yoshida Y."/>
            <person name="Ohtoshi R."/>
            <person name="Malay A.D."/>
            <person name="Moran D.A.P."/>
            <person name="Tomita M."/>
            <person name="Numata K."/>
            <person name="Arakawa K."/>
        </authorList>
    </citation>
    <scope>NUCLEOTIDE SEQUENCE</scope>
</reference>
<name>A0A8X6U5B0_NEPPI</name>
<evidence type="ECO:0000256" key="1">
    <source>
        <dbReference type="SAM" id="MobiDB-lite"/>
    </source>
</evidence>
<dbReference type="Proteomes" id="UP000887013">
    <property type="component" value="Unassembled WGS sequence"/>
</dbReference>